<evidence type="ECO:0000259" key="2">
    <source>
        <dbReference type="SMART" id="SM00343"/>
    </source>
</evidence>
<protein>
    <recommendedName>
        <fullName evidence="2">CCHC-type domain-containing protein</fullName>
    </recommendedName>
</protein>
<dbReference type="EMBL" id="CADCXV010000964">
    <property type="protein sequence ID" value="CAB0039504.1"/>
    <property type="molecule type" value="Genomic_DNA"/>
</dbReference>
<reference evidence="3 4" key="1">
    <citation type="submission" date="2020-02" db="EMBL/GenBank/DDBJ databases">
        <authorList>
            <person name="Ferguson B K."/>
        </authorList>
    </citation>
    <scope>NUCLEOTIDE SEQUENCE [LARGE SCALE GENOMIC DNA]</scope>
</reference>
<accession>A0A6H5IQ87</accession>
<name>A0A6H5IQ87_9HYME</name>
<dbReference type="Pfam" id="PF07727">
    <property type="entry name" value="RVT_2"/>
    <property type="match status" value="1"/>
</dbReference>
<dbReference type="GO" id="GO:0003676">
    <property type="term" value="F:nucleic acid binding"/>
    <property type="evidence" value="ECO:0007669"/>
    <property type="project" value="InterPro"/>
</dbReference>
<dbReference type="Proteomes" id="UP000479190">
    <property type="component" value="Unassembled WGS sequence"/>
</dbReference>
<dbReference type="InterPro" id="IPR013103">
    <property type="entry name" value="RVT_2"/>
</dbReference>
<feature type="region of interest" description="Disordered" evidence="1">
    <location>
        <begin position="110"/>
        <end position="137"/>
    </location>
</feature>
<dbReference type="InterPro" id="IPR036875">
    <property type="entry name" value="Znf_CCHC_sf"/>
</dbReference>
<feature type="region of interest" description="Disordered" evidence="1">
    <location>
        <begin position="491"/>
        <end position="534"/>
    </location>
</feature>
<sequence length="737" mass="83063">METITITVGDCSIMSTPCIRYLGLHINSRLRFDQHLRIISETAARVAGALAKIMPNIGGPRSSRRVLYAHVVDSILLYGAPIWSCATETQAYIRQAESVHRRACLRIRQREARRAEKTARRSSRSRRNTGKGTGHRSARFYARVLPLPVSGGARSALASIVSRDTKPNRPSQYGGCARDLCDDDESTCTGATGQSETGQSDSETVYVEVNTLNATLQQQTETLRVLAETMKAIRADLKTQQERTEHTTSSFLEFTRDQIRCQDATDRNYNDLLHIVKELATNVKTTLCEVKHINTVLPESEVPNANSTVISSKIQPRRAPETINQRNSESYDSLDITIAQLNKTLEQNLAPKRSFGEYKLTSKSNFTLCLKQREGRTTTQERTRPHQMIAEMISRGRINDGQVYNQRAEYDQRAEDHRDYYQREQYRPENRRAEAKTVNHCYRCNDREAGHWARDCPLAANNLWYCYVCNDVRNHKGDDCPNAAQRLESSNNFNTYNSRNSNRGNSRDRNNFKIRAVKNKERASPYKTTGHPKTNSKVVQLDVKTAFLNGVLEEEVYMEIPEGTNLSENLKKSHVCSLKKALYGLKVISKIFFQLAHIVVDFTSVQDSSTTEMASRIENFFQKVLTQWKLDKTVARRNPKLDSERGAVGRVASVGVIPSGSTLKRPVIIIPRRKRPVVLSDSPPVRCIEATATSKVFSFDDSHGSAKCTVTVEETGDHYTASETASCGERQSDGAVY</sequence>
<feature type="compositionally biased region" description="Basic and acidic residues" evidence="1">
    <location>
        <begin position="110"/>
        <end position="119"/>
    </location>
</feature>
<evidence type="ECO:0000256" key="1">
    <source>
        <dbReference type="SAM" id="MobiDB-lite"/>
    </source>
</evidence>
<dbReference type="InterPro" id="IPR001878">
    <property type="entry name" value="Znf_CCHC"/>
</dbReference>
<dbReference type="GO" id="GO:0008270">
    <property type="term" value="F:zinc ion binding"/>
    <property type="evidence" value="ECO:0007669"/>
    <property type="project" value="InterPro"/>
</dbReference>
<feature type="compositionally biased region" description="Low complexity" evidence="1">
    <location>
        <begin position="491"/>
        <end position="504"/>
    </location>
</feature>
<dbReference type="SUPFAM" id="SSF57756">
    <property type="entry name" value="Retrovirus zinc finger-like domains"/>
    <property type="match status" value="1"/>
</dbReference>
<dbReference type="AlphaFoldDB" id="A0A6H5IQ87"/>
<dbReference type="SMART" id="SM00343">
    <property type="entry name" value="ZnF_C2HC"/>
    <property type="match status" value="2"/>
</dbReference>
<proteinExistence type="predicted"/>
<feature type="domain" description="CCHC-type" evidence="2">
    <location>
        <begin position="465"/>
        <end position="482"/>
    </location>
</feature>
<organism evidence="3 4">
    <name type="scientific">Trichogramma brassicae</name>
    <dbReference type="NCBI Taxonomy" id="86971"/>
    <lineage>
        <taxon>Eukaryota</taxon>
        <taxon>Metazoa</taxon>
        <taxon>Ecdysozoa</taxon>
        <taxon>Arthropoda</taxon>
        <taxon>Hexapoda</taxon>
        <taxon>Insecta</taxon>
        <taxon>Pterygota</taxon>
        <taxon>Neoptera</taxon>
        <taxon>Endopterygota</taxon>
        <taxon>Hymenoptera</taxon>
        <taxon>Apocrita</taxon>
        <taxon>Proctotrupomorpha</taxon>
        <taxon>Chalcidoidea</taxon>
        <taxon>Trichogrammatidae</taxon>
        <taxon>Trichogramma</taxon>
    </lineage>
</organism>
<dbReference type="Gene3D" id="4.10.60.10">
    <property type="entry name" value="Zinc finger, CCHC-type"/>
    <property type="match status" value="1"/>
</dbReference>
<gene>
    <name evidence="3" type="ORF">TBRA_LOCUS11245</name>
</gene>
<evidence type="ECO:0000313" key="3">
    <source>
        <dbReference type="EMBL" id="CAB0039504.1"/>
    </source>
</evidence>
<feature type="domain" description="CCHC-type" evidence="2">
    <location>
        <begin position="440"/>
        <end position="458"/>
    </location>
</feature>
<evidence type="ECO:0000313" key="4">
    <source>
        <dbReference type="Proteomes" id="UP000479190"/>
    </source>
</evidence>
<feature type="compositionally biased region" description="Basic residues" evidence="1">
    <location>
        <begin position="120"/>
        <end position="137"/>
    </location>
</feature>
<keyword evidence="4" id="KW-1185">Reference proteome</keyword>